<dbReference type="PROSITE" id="PS50931">
    <property type="entry name" value="HTH_LYSR"/>
    <property type="match status" value="1"/>
</dbReference>
<dbReference type="InterPro" id="IPR036388">
    <property type="entry name" value="WH-like_DNA-bd_sf"/>
</dbReference>
<dbReference type="InterPro" id="IPR005119">
    <property type="entry name" value="LysR_subst-bd"/>
</dbReference>
<evidence type="ECO:0000313" key="7">
    <source>
        <dbReference type="Proteomes" id="UP000587396"/>
    </source>
</evidence>
<dbReference type="Gene3D" id="3.40.190.10">
    <property type="entry name" value="Periplasmic binding protein-like II"/>
    <property type="match status" value="2"/>
</dbReference>
<accession>A0A842JDQ6</accession>
<dbReference type="EMBL" id="JACMSE010000002">
    <property type="protein sequence ID" value="MBC2888621.1"/>
    <property type="molecule type" value="Genomic_DNA"/>
</dbReference>
<dbReference type="GO" id="GO:0000976">
    <property type="term" value="F:transcription cis-regulatory region binding"/>
    <property type="evidence" value="ECO:0007669"/>
    <property type="project" value="TreeGrafter"/>
</dbReference>
<evidence type="ECO:0000259" key="5">
    <source>
        <dbReference type="PROSITE" id="PS50931"/>
    </source>
</evidence>
<keyword evidence="2" id="KW-0805">Transcription regulation</keyword>
<dbReference type="PANTHER" id="PTHR30126:SF39">
    <property type="entry name" value="HTH-TYPE TRANSCRIPTIONAL REGULATOR CYSL"/>
    <property type="match status" value="1"/>
</dbReference>
<evidence type="ECO:0000256" key="2">
    <source>
        <dbReference type="ARBA" id="ARBA00023015"/>
    </source>
</evidence>
<dbReference type="GO" id="GO:0003700">
    <property type="term" value="F:DNA-binding transcription factor activity"/>
    <property type="evidence" value="ECO:0007669"/>
    <property type="project" value="InterPro"/>
</dbReference>
<protein>
    <submittedName>
        <fullName evidence="6">LysR family transcriptional regulator</fullName>
    </submittedName>
</protein>
<dbReference type="PANTHER" id="PTHR30126">
    <property type="entry name" value="HTH-TYPE TRANSCRIPTIONAL REGULATOR"/>
    <property type="match status" value="1"/>
</dbReference>
<name>A0A842JDQ6_9ACTN</name>
<dbReference type="PRINTS" id="PR00039">
    <property type="entry name" value="HTHLYSR"/>
</dbReference>
<evidence type="ECO:0000256" key="3">
    <source>
        <dbReference type="ARBA" id="ARBA00023125"/>
    </source>
</evidence>
<dbReference type="Gene3D" id="1.10.10.10">
    <property type="entry name" value="Winged helix-like DNA-binding domain superfamily/Winged helix DNA-binding domain"/>
    <property type="match status" value="1"/>
</dbReference>
<comment type="similarity">
    <text evidence="1">Belongs to the LysR transcriptional regulatory family.</text>
</comment>
<keyword evidence="7" id="KW-1185">Reference proteome</keyword>
<organism evidence="6 7">
    <name type="scientific">Gordonibacter massiliensis</name>
    <name type="common">ex Traore et al. 2017</name>
    <dbReference type="NCBI Taxonomy" id="1841863"/>
    <lineage>
        <taxon>Bacteria</taxon>
        <taxon>Bacillati</taxon>
        <taxon>Actinomycetota</taxon>
        <taxon>Coriobacteriia</taxon>
        <taxon>Eggerthellales</taxon>
        <taxon>Eggerthellaceae</taxon>
        <taxon>Gordonibacter</taxon>
    </lineage>
</organism>
<dbReference type="InterPro" id="IPR036390">
    <property type="entry name" value="WH_DNA-bd_sf"/>
</dbReference>
<evidence type="ECO:0000256" key="4">
    <source>
        <dbReference type="ARBA" id="ARBA00023163"/>
    </source>
</evidence>
<evidence type="ECO:0000313" key="6">
    <source>
        <dbReference type="EMBL" id="MBC2888621.1"/>
    </source>
</evidence>
<dbReference type="Pfam" id="PF00126">
    <property type="entry name" value="HTH_1"/>
    <property type="match status" value="1"/>
</dbReference>
<dbReference type="SUPFAM" id="SSF53850">
    <property type="entry name" value="Periplasmic binding protein-like II"/>
    <property type="match status" value="1"/>
</dbReference>
<proteinExistence type="inferred from homology"/>
<reference evidence="6 7" key="1">
    <citation type="submission" date="2020-08" db="EMBL/GenBank/DDBJ databases">
        <authorList>
            <person name="Liu C."/>
            <person name="Sun Q."/>
        </authorList>
    </citation>
    <scope>NUCLEOTIDE SEQUENCE [LARGE SCALE GENOMIC DNA]</scope>
    <source>
        <strain evidence="6 7">N22</strain>
    </source>
</reference>
<dbReference type="CDD" id="cd08420">
    <property type="entry name" value="PBP2_CysL_like"/>
    <property type="match status" value="1"/>
</dbReference>
<dbReference type="Proteomes" id="UP000587396">
    <property type="component" value="Unassembled WGS sequence"/>
</dbReference>
<comment type="caution">
    <text evidence="6">The sequence shown here is derived from an EMBL/GenBank/DDBJ whole genome shotgun (WGS) entry which is preliminary data.</text>
</comment>
<dbReference type="AlphaFoldDB" id="A0A842JDQ6"/>
<dbReference type="RefSeq" id="WP_185904574.1">
    <property type="nucleotide sequence ID" value="NZ_JAASIO010000013.1"/>
</dbReference>
<keyword evidence="3" id="KW-0238">DNA-binding</keyword>
<dbReference type="SUPFAM" id="SSF46785">
    <property type="entry name" value="Winged helix' DNA-binding domain"/>
    <property type="match status" value="1"/>
</dbReference>
<feature type="domain" description="HTH lysR-type" evidence="5">
    <location>
        <begin position="1"/>
        <end position="59"/>
    </location>
</feature>
<gene>
    <name evidence="6" type="ORF">H7313_04565</name>
</gene>
<dbReference type="FunFam" id="1.10.10.10:FF:000001">
    <property type="entry name" value="LysR family transcriptional regulator"/>
    <property type="match status" value="1"/>
</dbReference>
<keyword evidence="4" id="KW-0804">Transcription</keyword>
<evidence type="ECO:0000256" key="1">
    <source>
        <dbReference type="ARBA" id="ARBA00009437"/>
    </source>
</evidence>
<dbReference type="Pfam" id="PF03466">
    <property type="entry name" value="LysR_substrate"/>
    <property type="match status" value="1"/>
</dbReference>
<dbReference type="InterPro" id="IPR000847">
    <property type="entry name" value="LysR_HTH_N"/>
</dbReference>
<sequence>MSSLEEFLVFKDVASTGNITRTSQRLHMSQPSVSIQIQNLERDYGVQLLDRTNRGVTLTENGKILYRYVEEIIQLMMEAREAVSYASTCHHGGIHIGATFTIGEYLLPYLVREYCRSETDSDIDARIADTEVLAQEVMDRRLNVALIEGPVPNDPNFTVETFWHDELVVVVPVDHPWSERGTISFEELTTERLITREQGSGTRKVMELAFARNSFNYLDLSIRLELGSTQAIKQAVKCGMGIAIISALTVQEECLLNQLVTLRVKDCSFTRPLSILTHTKGHLTEDEQSFVALLRDGKKLQEIFPAPVVS</sequence>